<evidence type="ECO:0000259" key="2">
    <source>
        <dbReference type="SMART" id="SM00822"/>
    </source>
</evidence>
<dbReference type="SMART" id="SM00822">
    <property type="entry name" value="PKS_KR"/>
    <property type="match status" value="1"/>
</dbReference>
<evidence type="ECO:0000313" key="4">
    <source>
        <dbReference type="Proteomes" id="UP000008561"/>
    </source>
</evidence>
<dbReference type="PRINTS" id="PR00081">
    <property type="entry name" value="GDHRDH"/>
</dbReference>
<proteinExistence type="inferred from homology"/>
<comment type="similarity">
    <text evidence="1">Belongs to the short-chain dehydrogenases/reductases (SDR) family.</text>
</comment>
<dbReference type="PANTHER" id="PTHR43313:SF1">
    <property type="entry name" value="3BETA-HYDROXYSTEROID DEHYDROGENASE DHS-16"/>
    <property type="match status" value="1"/>
</dbReference>
<dbReference type="PANTHER" id="PTHR43313">
    <property type="entry name" value="SHORT-CHAIN DEHYDROGENASE/REDUCTASE FAMILY 9C"/>
    <property type="match status" value="1"/>
</dbReference>
<dbReference type="eggNOG" id="COG1028">
    <property type="taxonomic scope" value="Bacteria"/>
</dbReference>
<dbReference type="Pfam" id="PF00106">
    <property type="entry name" value="adh_short"/>
    <property type="match status" value="1"/>
</dbReference>
<name>A8ZWM7_DESOH</name>
<sequence>MASVLITGASTGIGRQCALDLARAGWQVFAGVRNPEDGEALVSAGSGHIIPVILDVTDADTIGQAAKKLETDLAGKGLDALVNNAGITVQGPLEFIPLAMFETQMQVNVTGQLAVTQAFLPLIRKAKGRIVFMSSESGRNTLPLLGPYSASKFALEAVANALRMELLPAGIRVCLIEPGSAKTEIWNKAAKNSNQIIDAMPEQAKRLYEKELGLLAKLPERINKVAFPPENVSKAVRHALTAQRPKIRQLVGIQAKIMVLFHHLFPTRLTDWVTVKIMGLLARWL</sequence>
<protein>
    <submittedName>
        <fullName evidence="3">Short-chain dehydrogenase/reductase SDR</fullName>
    </submittedName>
</protein>
<dbReference type="InterPro" id="IPR057326">
    <property type="entry name" value="KR_dom"/>
</dbReference>
<gene>
    <name evidence="3" type="ordered locus">Dole_2554</name>
</gene>
<reference evidence="3 4" key="1">
    <citation type="submission" date="2007-10" db="EMBL/GenBank/DDBJ databases">
        <title>Complete sequence of Desulfococcus oleovorans Hxd3.</title>
        <authorList>
            <consortium name="US DOE Joint Genome Institute"/>
            <person name="Copeland A."/>
            <person name="Lucas S."/>
            <person name="Lapidus A."/>
            <person name="Barry K."/>
            <person name="Glavina del Rio T."/>
            <person name="Dalin E."/>
            <person name="Tice H."/>
            <person name="Pitluck S."/>
            <person name="Kiss H."/>
            <person name="Brettin T."/>
            <person name="Bruce D."/>
            <person name="Detter J.C."/>
            <person name="Han C."/>
            <person name="Schmutz J."/>
            <person name="Larimer F."/>
            <person name="Land M."/>
            <person name="Hauser L."/>
            <person name="Kyrpides N."/>
            <person name="Kim E."/>
            <person name="Wawrik B."/>
            <person name="Richardson P."/>
        </authorList>
    </citation>
    <scope>NUCLEOTIDE SEQUENCE [LARGE SCALE GENOMIC DNA]</scope>
    <source>
        <strain evidence="4">DSM 6200 / JCM 39069 / Hxd3</strain>
    </source>
</reference>
<dbReference type="InterPro" id="IPR002347">
    <property type="entry name" value="SDR_fam"/>
</dbReference>
<dbReference type="InterPro" id="IPR036291">
    <property type="entry name" value="NAD(P)-bd_dom_sf"/>
</dbReference>
<dbReference type="CDD" id="cd05374">
    <property type="entry name" value="17beta-HSD-like_SDR_c"/>
    <property type="match status" value="1"/>
</dbReference>
<dbReference type="SUPFAM" id="SSF51735">
    <property type="entry name" value="NAD(P)-binding Rossmann-fold domains"/>
    <property type="match status" value="1"/>
</dbReference>
<evidence type="ECO:0000256" key="1">
    <source>
        <dbReference type="RuleBase" id="RU000363"/>
    </source>
</evidence>
<dbReference type="STRING" id="96561.Dole_2554"/>
<evidence type="ECO:0000313" key="3">
    <source>
        <dbReference type="EMBL" id="ABW68358.1"/>
    </source>
</evidence>
<keyword evidence="4" id="KW-1185">Reference proteome</keyword>
<dbReference type="GO" id="GO:0016491">
    <property type="term" value="F:oxidoreductase activity"/>
    <property type="evidence" value="ECO:0007669"/>
    <property type="project" value="TreeGrafter"/>
</dbReference>
<dbReference type="HOGENOM" id="CLU_010194_2_9_7"/>
<dbReference type="InterPro" id="IPR020904">
    <property type="entry name" value="Sc_DH/Rdtase_CS"/>
</dbReference>
<dbReference type="AlphaFoldDB" id="A8ZWM7"/>
<feature type="domain" description="Ketoreductase" evidence="2">
    <location>
        <begin position="2"/>
        <end position="199"/>
    </location>
</feature>
<dbReference type="PROSITE" id="PS00061">
    <property type="entry name" value="ADH_SHORT"/>
    <property type="match status" value="1"/>
</dbReference>
<dbReference type="RefSeq" id="WP_012175970.1">
    <property type="nucleotide sequence ID" value="NC_009943.1"/>
</dbReference>
<dbReference type="GO" id="GO:0008202">
    <property type="term" value="P:steroid metabolic process"/>
    <property type="evidence" value="ECO:0007669"/>
    <property type="project" value="TreeGrafter"/>
</dbReference>
<dbReference type="OrthoDB" id="5354363at2"/>
<dbReference type="Gene3D" id="3.40.50.720">
    <property type="entry name" value="NAD(P)-binding Rossmann-like Domain"/>
    <property type="match status" value="1"/>
</dbReference>
<accession>A8ZWM7</accession>
<dbReference type="Proteomes" id="UP000008561">
    <property type="component" value="Chromosome"/>
</dbReference>
<dbReference type="PRINTS" id="PR00080">
    <property type="entry name" value="SDRFAMILY"/>
</dbReference>
<dbReference type="EMBL" id="CP000859">
    <property type="protein sequence ID" value="ABW68358.1"/>
    <property type="molecule type" value="Genomic_DNA"/>
</dbReference>
<organism evidence="3 4">
    <name type="scientific">Desulfosudis oleivorans (strain DSM 6200 / JCM 39069 / Hxd3)</name>
    <name type="common">Desulfococcus oleovorans</name>
    <dbReference type="NCBI Taxonomy" id="96561"/>
    <lineage>
        <taxon>Bacteria</taxon>
        <taxon>Pseudomonadati</taxon>
        <taxon>Thermodesulfobacteriota</taxon>
        <taxon>Desulfobacteria</taxon>
        <taxon>Desulfobacterales</taxon>
        <taxon>Desulfosudaceae</taxon>
        <taxon>Desulfosudis</taxon>
    </lineage>
</organism>
<dbReference type="KEGG" id="dol:Dole_2554"/>